<protein>
    <submittedName>
        <fullName evidence="1">Uncharacterized protein</fullName>
    </submittedName>
</protein>
<reference evidence="1 2" key="1">
    <citation type="submission" date="2020-11" db="EMBL/GenBank/DDBJ databases">
        <title>Streptomyces spirodelae sp. nov., isolated from duckweed.</title>
        <authorList>
            <person name="Saimee Y."/>
            <person name="Duangmal K."/>
        </authorList>
    </citation>
    <scope>NUCLEOTIDE SEQUENCE [LARGE SCALE GENOMIC DNA]</scope>
    <source>
        <strain evidence="1 2">S16-07</strain>
    </source>
</reference>
<comment type="caution">
    <text evidence="1">The sequence shown here is derived from an EMBL/GenBank/DDBJ whole genome shotgun (WGS) entry which is preliminary data.</text>
</comment>
<sequence>MGRFQGLDPARVRELAGHLDTVAGEMAPMHRQLTQILQAAAGDVAPQQVSTSPELAPVLTSVQLPGDPPLPLPSTSSVTDFPVELFPSSMSADALAAGPMPGSIDPFLRRTAADIRSRCDRLDQVAGAAPLGAQLDGAALLDAGLVDLNATPKRDAGEGAVAKWWAGLTPAQREQYLYLKPEVLETLKGLPPEILQQAQHLAYYKVMPYKTSSQESSGGVKLQLGIFELGQGFAFRTEQMNDGTYRVTMINNGQAGVKVEEGDLTLSAGVKLEIGDTWVFKSKADADRLQDDIHQVFLLRQQELGPADGNPMGVATMEIDKILKRIGQPQIKMGTLGTEATLELGGGNVTPSVKFAGNVSTVTSTVDPRRPSVTESRDFSVDLSAVRGQGLKAEAGTVLNGTIQVVRDKNNPDPNTNITAVRLIRTVEGKLNGQFGGELTGKVAEVSGSYKTGVTGAQVVTVNVPIGAAPDEQAAARKWLQAPPTSALINPGVPSGPPAPDADAFAELAHSRGQVSAVTYQGNASEIKAGAKVTIEGIPFGFEGKVGNKEDHVVSQQYLGAPDPETGERRFVPIK</sequence>
<name>A0ABS3XLH0_9ACTN</name>
<evidence type="ECO:0000313" key="2">
    <source>
        <dbReference type="Proteomes" id="UP001519064"/>
    </source>
</evidence>
<keyword evidence="2" id="KW-1185">Reference proteome</keyword>
<dbReference type="EMBL" id="JADKMA010000275">
    <property type="protein sequence ID" value="MBO8196258.1"/>
    <property type="molecule type" value="Genomic_DNA"/>
</dbReference>
<dbReference type="Proteomes" id="UP001519064">
    <property type="component" value="Unassembled WGS sequence"/>
</dbReference>
<accession>A0ABS3XLH0</accession>
<gene>
    <name evidence="1" type="ORF">ITI46_32145</name>
</gene>
<evidence type="ECO:0000313" key="1">
    <source>
        <dbReference type="EMBL" id="MBO8196258.1"/>
    </source>
</evidence>
<dbReference type="RefSeq" id="WP_209243464.1">
    <property type="nucleotide sequence ID" value="NZ_JADKMA010000275.1"/>
</dbReference>
<organism evidence="1 2">
    <name type="scientific">Streptomyces oryzae</name>
    <dbReference type="NCBI Taxonomy" id="1434886"/>
    <lineage>
        <taxon>Bacteria</taxon>
        <taxon>Bacillati</taxon>
        <taxon>Actinomycetota</taxon>
        <taxon>Actinomycetes</taxon>
        <taxon>Kitasatosporales</taxon>
        <taxon>Streptomycetaceae</taxon>
        <taxon>Streptomyces</taxon>
    </lineage>
</organism>
<proteinExistence type="predicted"/>